<feature type="compositionally biased region" description="Polar residues" evidence="9">
    <location>
        <begin position="1020"/>
        <end position="1033"/>
    </location>
</feature>
<feature type="compositionally biased region" description="Pro residues" evidence="9">
    <location>
        <begin position="508"/>
        <end position="518"/>
    </location>
</feature>
<evidence type="ECO:0000256" key="5">
    <source>
        <dbReference type="ARBA" id="ARBA00022777"/>
    </source>
</evidence>
<name>A0A1Y2D8P4_9BASI</name>
<dbReference type="InParanoid" id="A0A1Y2D8P4"/>
<feature type="region of interest" description="Disordered" evidence="9">
    <location>
        <begin position="767"/>
        <end position="955"/>
    </location>
</feature>
<sequence length="1068" mass="114591">MVEQSTPTVSSSASPPRRPRITSWGSDPFSVPQQSTYGRNFALKCLCKKDLTQELIEVQRGEAVLHRALPDHEYIVRLYGAYETDDWLFLVLEYCPGRDLFYWLLESQQVGSDTMYDHRAVSPSDTAHRPLHLRNRSLDLDEDEDDPHLSRTVTANNPQLDLLDETPPSPSLLSSTTNTSLLSRKRLRLISRMFGQMCQAVQACHEVGIAHRDIKPENFIVVDGRAEGESGSSRVVVKITDWGLGTREEMCEDFDCGSKPYMSFECRNNLSPSYDPRQADIWSLGLVLLNLLYHRNPWADPSLDDPDFAEYVHNPRGFLQNRFEDMTDEVAGFLADKVFCDVLEMENGKLRKRVTAGEFGRWAARLVMMMDENQPRSGALAGLQDHTFELVSDVTKALPAPIIGGTSGVGSSLLSQFAPAPPPASIPPPWTPNLLDDLPRDLRETLPSVREEGNDRTYLTNPSTPFAFSDDESLPSPSFSPPVLPAQLPGSPPGLAHVSPAKTRLPWDTPPSPSPAPPEHSETSSHLAESLVTPTIPSEASSSGPPPGLPPPVSLADAAPSSPTSPARPSLVDRQESSQLSTISATTTGSELSNGDDVEQRAEGELPSERKEGEEGEHSSSKSKRRKRGARKSKSSRSKGGENSPPIPSPLVPGSPIGFTILEESPQDQLLQDLASASQNLARELSKTPRSYSSNHSTRNSSHSRPVPIGTQSTSALRSAVSTTSLADPFKKPAKSGGVFGRFKNLVADGNPDLEAFKQRAAERNASIGAASAPAKMEGRKKIDTPLSSRGSIGTASWGSGWSGVDGGDEAPRGRAGGEMSPGHWSSTSSRRERLDKQRRRPGEGDFSPASSTRNGTTNTISTSTLDSRNHTPLSSFSSVASTDPSSLSHSAGAGPHSSANTVRDWRQTSRERGAFSSRHARGHSDSRHRASPPSSTSSHSHAILAPSLPIGSGGKPKLVDVAVDTMDLGLPAPNSPAPSTTSTLSPPPPSAPITIGGATHKVLPLKSTTTSRPSSSTTILAESQAIGTTSPPLASVAPAAKTNKLAKMLNSISVFNRTQERETPGSG</sequence>
<dbReference type="GO" id="GO:0004674">
    <property type="term" value="F:protein serine/threonine kinase activity"/>
    <property type="evidence" value="ECO:0007669"/>
    <property type="project" value="UniProtKB-KW"/>
</dbReference>
<feature type="compositionally biased region" description="Low complexity" evidence="9">
    <location>
        <begin position="1"/>
        <end position="15"/>
    </location>
</feature>
<dbReference type="EC" id="2.7.11.1" evidence="1"/>
<evidence type="ECO:0000256" key="3">
    <source>
        <dbReference type="ARBA" id="ARBA00022679"/>
    </source>
</evidence>
<dbReference type="SUPFAM" id="SSF56112">
    <property type="entry name" value="Protein kinase-like (PK-like)"/>
    <property type="match status" value="1"/>
</dbReference>
<evidence type="ECO:0000256" key="2">
    <source>
        <dbReference type="ARBA" id="ARBA00022527"/>
    </source>
</evidence>
<evidence type="ECO:0000313" key="12">
    <source>
        <dbReference type="Proteomes" id="UP000193467"/>
    </source>
</evidence>
<dbReference type="PANTHER" id="PTHR24343">
    <property type="entry name" value="SERINE/THREONINE KINASE"/>
    <property type="match status" value="1"/>
</dbReference>
<feature type="compositionally biased region" description="Basic and acidic residues" evidence="9">
    <location>
        <begin position="904"/>
        <end position="914"/>
    </location>
</feature>
<feature type="compositionally biased region" description="Low complexity" evidence="9">
    <location>
        <begin position="1008"/>
        <end position="1019"/>
    </location>
</feature>
<evidence type="ECO:0000259" key="10">
    <source>
        <dbReference type="PROSITE" id="PS50011"/>
    </source>
</evidence>
<dbReference type="SMART" id="SM00220">
    <property type="entry name" value="S_TKc"/>
    <property type="match status" value="1"/>
</dbReference>
<dbReference type="OrthoDB" id="2537131at2759"/>
<feature type="compositionally biased region" description="Polar residues" evidence="9">
    <location>
        <begin position="457"/>
        <end position="466"/>
    </location>
</feature>
<keyword evidence="12" id="KW-1185">Reference proteome</keyword>
<feature type="compositionally biased region" description="Low complexity" evidence="9">
    <location>
        <begin position="690"/>
        <end position="705"/>
    </location>
</feature>
<reference evidence="11 12" key="1">
    <citation type="submission" date="2016-07" db="EMBL/GenBank/DDBJ databases">
        <title>Pervasive Adenine N6-methylation of Active Genes in Fungi.</title>
        <authorList>
            <consortium name="DOE Joint Genome Institute"/>
            <person name="Mondo S.J."/>
            <person name="Dannebaum R.O."/>
            <person name="Kuo R.C."/>
            <person name="Labutti K."/>
            <person name="Haridas S."/>
            <person name="Kuo A."/>
            <person name="Salamov A."/>
            <person name="Ahrendt S.R."/>
            <person name="Lipzen A."/>
            <person name="Sullivan W."/>
            <person name="Andreopoulos W.B."/>
            <person name="Clum A."/>
            <person name="Lindquist E."/>
            <person name="Daum C."/>
            <person name="Ramamoorthy G.K."/>
            <person name="Gryganskyi A."/>
            <person name="Culley D."/>
            <person name="Magnuson J.K."/>
            <person name="James T.Y."/>
            <person name="O'Malley M.A."/>
            <person name="Stajich J.E."/>
            <person name="Spatafora J.W."/>
            <person name="Visel A."/>
            <person name="Grigoriev I.V."/>
        </authorList>
    </citation>
    <scope>NUCLEOTIDE SEQUENCE [LARGE SCALE GENOMIC DNA]</scope>
    <source>
        <strain evidence="11 12">62-1032</strain>
    </source>
</reference>
<protein>
    <recommendedName>
        <fullName evidence="1">non-specific serine/threonine protein kinase</fullName>
        <ecNumber evidence="1">2.7.11.1</ecNumber>
    </recommendedName>
</protein>
<evidence type="ECO:0000256" key="9">
    <source>
        <dbReference type="SAM" id="MobiDB-lite"/>
    </source>
</evidence>
<feature type="region of interest" description="Disordered" evidence="9">
    <location>
        <begin position="1"/>
        <end position="29"/>
    </location>
</feature>
<feature type="region of interest" description="Disordered" evidence="9">
    <location>
        <begin position="414"/>
        <end position="738"/>
    </location>
</feature>
<comment type="catalytic activity">
    <reaction evidence="7">
        <text>L-threonyl-[protein] + ATP = O-phospho-L-threonyl-[protein] + ADP + H(+)</text>
        <dbReference type="Rhea" id="RHEA:46608"/>
        <dbReference type="Rhea" id="RHEA-COMP:11060"/>
        <dbReference type="Rhea" id="RHEA-COMP:11605"/>
        <dbReference type="ChEBI" id="CHEBI:15378"/>
        <dbReference type="ChEBI" id="CHEBI:30013"/>
        <dbReference type="ChEBI" id="CHEBI:30616"/>
        <dbReference type="ChEBI" id="CHEBI:61977"/>
        <dbReference type="ChEBI" id="CHEBI:456216"/>
        <dbReference type="EC" id="2.7.11.1"/>
    </reaction>
</comment>
<dbReference type="PROSITE" id="PS00108">
    <property type="entry name" value="PROTEIN_KINASE_ST"/>
    <property type="match status" value="1"/>
</dbReference>
<gene>
    <name evidence="11" type="ORF">BCR35DRAFT_296442</name>
</gene>
<keyword evidence="2" id="KW-0723">Serine/threonine-protein kinase</keyword>
<feature type="compositionally biased region" description="Polar residues" evidence="9">
    <location>
        <begin position="786"/>
        <end position="795"/>
    </location>
</feature>
<feature type="compositionally biased region" description="Basic and acidic residues" evidence="9">
    <location>
        <begin position="598"/>
        <end position="620"/>
    </location>
</feature>
<comment type="caution">
    <text evidence="11">The sequence shown here is derived from an EMBL/GenBank/DDBJ whole genome shotgun (WGS) entry which is preliminary data.</text>
</comment>
<keyword evidence="6" id="KW-0067">ATP-binding</keyword>
<feature type="compositionally biased region" description="Polar residues" evidence="9">
    <location>
        <begin position="710"/>
        <end position="726"/>
    </location>
</feature>
<dbReference type="AlphaFoldDB" id="A0A1Y2D8P4"/>
<dbReference type="Gene3D" id="1.10.510.10">
    <property type="entry name" value="Transferase(Phosphotransferase) domain 1"/>
    <property type="match status" value="2"/>
</dbReference>
<dbReference type="InterPro" id="IPR000719">
    <property type="entry name" value="Prot_kinase_dom"/>
</dbReference>
<feature type="compositionally biased region" description="Polar residues" evidence="9">
    <location>
        <begin position="849"/>
        <end position="884"/>
    </location>
</feature>
<feature type="compositionally biased region" description="Pro residues" evidence="9">
    <location>
        <begin position="544"/>
        <end position="553"/>
    </location>
</feature>
<keyword evidence="3" id="KW-0808">Transferase</keyword>
<dbReference type="InterPro" id="IPR008271">
    <property type="entry name" value="Ser/Thr_kinase_AS"/>
</dbReference>
<proteinExistence type="predicted"/>
<evidence type="ECO:0000256" key="7">
    <source>
        <dbReference type="ARBA" id="ARBA00047899"/>
    </source>
</evidence>
<dbReference type="GO" id="GO:0005524">
    <property type="term" value="F:ATP binding"/>
    <property type="evidence" value="ECO:0007669"/>
    <property type="project" value="UniProtKB-KW"/>
</dbReference>
<dbReference type="PROSITE" id="PS50011">
    <property type="entry name" value="PROTEIN_KINASE_DOM"/>
    <property type="match status" value="1"/>
</dbReference>
<evidence type="ECO:0000256" key="4">
    <source>
        <dbReference type="ARBA" id="ARBA00022741"/>
    </source>
</evidence>
<feature type="domain" description="Protein kinase" evidence="10">
    <location>
        <begin position="18"/>
        <end position="389"/>
    </location>
</feature>
<evidence type="ECO:0000256" key="6">
    <source>
        <dbReference type="ARBA" id="ARBA00022840"/>
    </source>
</evidence>
<dbReference type="PANTHER" id="PTHR24343:SF449">
    <property type="entry name" value="SERINE_THREONINE PROTEIN KINASE"/>
    <property type="match status" value="1"/>
</dbReference>
<feature type="region of interest" description="Disordered" evidence="9">
    <location>
        <begin position="968"/>
        <end position="1035"/>
    </location>
</feature>
<evidence type="ECO:0000256" key="8">
    <source>
        <dbReference type="ARBA" id="ARBA00048679"/>
    </source>
</evidence>
<feature type="compositionally biased region" description="Basic residues" evidence="9">
    <location>
        <begin position="621"/>
        <end position="637"/>
    </location>
</feature>
<dbReference type="STRING" id="106004.A0A1Y2D8P4"/>
<feature type="compositionally biased region" description="Polar residues" evidence="9">
    <location>
        <begin position="667"/>
        <end position="681"/>
    </location>
</feature>
<feature type="compositionally biased region" description="Low complexity" evidence="9">
    <location>
        <begin position="932"/>
        <end position="943"/>
    </location>
</feature>
<feature type="compositionally biased region" description="Low complexity" evidence="9">
    <location>
        <begin position="554"/>
        <end position="570"/>
    </location>
</feature>
<dbReference type="Proteomes" id="UP000193467">
    <property type="component" value="Unassembled WGS sequence"/>
</dbReference>
<keyword evidence="5" id="KW-0418">Kinase</keyword>
<evidence type="ECO:0000313" key="11">
    <source>
        <dbReference type="EMBL" id="ORY55544.1"/>
    </source>
</evidence>
<dbReference type="InterPro" id="IPR011009">
    <property type="entry name" value="Kinase-like_dom_sf"/>
</dbReference>
<accession>A0A1Y2D8P4</accession>
<dbReference type="GO" id="GO:0005737">
    <property type="term" value="C:cytoplasm"/>
    <property type="evidence" value="ECO:0007669"/>
    <property type="project" value="TreeGrafter"/>
</dbReference>
<feature type="compositionally biased region" description="Basic and acidic residues" evidence="9">
    <location>
        <begin position="437"/>
        <end position="455"/>
    </location>
</feature>
<dbReference type="Pfam" id="PF00069">
    <property type="entry name" value="Pkinase"/>
    <property type="match status" value="2"/>
</dbReference>
<dbReference type="GO" id="GO:0005634">
    <property type="term" value="C:nucleus"/>
    <property type="evidence" value="ECO:0007669"/>
    <property type="project" value="TreeGrafter"/>
</dbReference>
<feature type="compositionally biased region" description="Basic and acidic residues" evidence="9">
    <location>
        <begin position="830"/>
        <end position="844"/>
    </location>
</feature>
<organism evidence="11 12">
    <name type="scientific">Leucosporidium creatinivorum</name>
    <dbReference type="NCBI Taxonomy" id="106004"/>
    <lineage>
        <taxon>Eukaryota</taxon>
        <taxon>Fungi</taxon>
        <taxon>Dikarya</taxon>
        <taxon>Basidiomycota</taxon>
        <taxon>Pucciniomycotina</taxon>
        <taxon>Microbotryomycetes</taxon>
        <taxon>Leucosporidiales</taxon>
        <taxon>Leucosporidium</taxon>
    </lineage>
</organism>
<feature type="compositionally biased region" description="Polar residues" evidence="9">
    <location>
        <begin position="577"/>
        <end position="593"/>
    </location>
</feature>
<dbReference type="EMBL" id="MCGR01000090">
    <property type="protein sequence ID" value="ORY55544.1"/>
    <property type="molecule type" value="Genomic_DNA"/>
</dbReference>
<comment type="catalytic activity">
    <reaction evidence="8">
        <text>L-seryl-[protein] + ATP = O-phospho-L-seryl-[protein] + ADP + H(+)</text>
        <dbReference type="Rhea" id="RHEA:17989"/>
        <dbReference type="Rhea" id="RHEA-COMP:9863"/>
        <dbReference type="Rhea" id="RHEA-COMP:11604"/>
        <dbReference type="ChEBI" id="CHEBI:15378"/>
        <dbReference type="ChEBI" id="CHEBI:29999"/>
        <dbReference type="ChEBI" id="CHEBI:30616"/>
        <dbReference type="ChEBI" id="CHEBI:83421"/>
        <dbReference type="ChEBI" id="CHEBI:456216"/>
        <dbReference type="EC" id="2.7.11.1"/>
    </reaction>
</comment>
<evidence type="ECO:0000256" key="1">
    <source>
        <dbReference type="ARBA" id="ARBA00012513"/>
    </source>
</evidence>
<feature type="compositionally biased region" description="Pro residues" evidence="9">
    <location>
        <begin position="419"/>
        <end position="431"/>
    </location>
</feature>
<feature type="compositionally biased region" description="Low complexity" evidence="9">
    <location>
        <begin position="885"/>
        <end position="899"/>
    </location>
</feature>
<keyword evidence="4" id="KW-0547">Nucleotide-binding</keyword>
<feature type="region of interest" description="Disordered" evidence="9">
    <location>
        <begin position="138"/>
        <end position="177"/>
    </location>
</feature>